<dbReference type="Pfam" id="PF13524">
    <property type="entry name" value="Glyco_trans_1_2"/>
    <property type="match status" value="1"/>
</dbReference>
<evidence type="ECO:0000313" key="3">
    <source>
        <dbReference type="Proteomes" id="UP001166291"/>
    </source>
</evidence>
<dbReference type="RefSeq" id="WP_219045135.1">
    <property type="nucleotide sequence ID" value="NZ_JAHWDQ010000009.1"/>
</dbReference>
<dbReference type="EMBL" id="JAHWDQ010000009">
    <property type="protein sequence ID" value="MBW2942910.1"/>
    <property type="molecule type" value="Genomic_DNA"/>
</dbReference>
<comment type="caution">
    <text evidence="2">The sequence shown here is derived from an EMBL/GenBank/DDBJ whole genome shotgun (WGS) entry which is preliminary data.</text>
</comment>
<reference evidence="2" key="1">
    <citation type="submission" date="2021-07" db="EMBL/GenBank/DDBJ databases">
        <title>Zhongshania sp. CAU 1632 isolated from seawater.</title>
        <authorList>
            <person name="Kim W."/>
        </authorList>
    </citation>
    <scope>NUCLEOTIDE SEQUENCE</scope>
    <source>
        <strain evidence="2">CAU 1632</strain>
    </source>
</reference>
<protein>
    <submittedName>
        <fullName evidence="2">Glycosyltransferase</fullName>
    </submittedName>
</protein>
<name>A0ABS6VZ08_9GAMM</name>
<sequence>MKILHVDYERLRSYGSNRSSWAEKMKYGFIRNEHYVRSFSDRDVAAFEAPFGIRELGKKAANKRFLEVVESNDPDLVVIGHSDIITVESLRLVRQRRPECVLIHCNCDPLFVPDNSKRIAAFAEVVDAVFVTTGLRDLKRFAGLGARLYYIPNPVEPSIEILDNSVKTDSELPIDLLFCSNATKFTKRLEVVKGIKDAVDGELNFKTYGSFGEAPVWGRDYDLALAKTKMALNLNRQEGDHWYTSDRMSQLGGNGVLQFAHSSGSFADYVPPETLVYFDDQADLISKIREFHHDDAKRQDWAARAREFFHGELNSSLYSRYIIEATLAQPFSHDYVWARNINPDGSDK</sequence>
<organism evidence="2 3">
    <name type="scientific">Zhongshania aquimaris</name>
    <dbReference type="NCBI Taxonomy" id="2857107"/>
    <lineage>
        <taxon>Bacteria</taxon>
        <taxon>Pseudomonadati</taxon>
        <taxon>Pseudomonadota</taxon>
        <taxon>Gammaproteobacteria</taxon>
        <taxon>Cellvibrionales</taxon>
        <taxon>Spongiibacteraceae</taxon>
        <taxon>Zhongshania</taxon>
    </lineage>
</organism>
<dbReference type="Proteomes" id="UP001166291">
    <property type="component" value="Unassembled WGS sequence"/>
</dbReference>
<gene>
    <name evidence="2" type="ORF">KXJ70_19105</name>
</gene>
<keyword evidence="3" id="KW-1185">Reference proteome</keyword>
<evidence type="ECO:0000259" key="1">
    <source>
        <dbReference type="Pfam" id="PF13524"/>
    </source>
</evidence>
<feature type="domain" description="Spore protein YkvP/CgeB glycosyl transferase-like" evidence="1">
    <location>
        <begin position="201"/>
        <end position="312"/>
    </location>
</feature>
<proteinExistence type="predicted"/>
<evidence type="ECO:0000313" key="2">
    <source>
        <dbReference type="EMBL" id="MBW2942910.1"/>
    </source>
</evidence>
<accession>A0ABS6VZ08</accession>
<dbReference type="InterPro" id="IPR055259">
    <property type="entry name" value="YkvP/CgeB_Glyco_trans-like"/>
</dbReference>